<protein>
    <recommendedName>
        <fullName evidence="4">ECF transporter S component</fullName>
    </recommendedName>
</protein>
<dbReference type="InterPro" id="IPR046487">
    <property type="entry name" value="DUF6580"/>
</dbReference>
<keyword evidence="1" id="KW-1133">Transmembrane helix</keyword>
<keyword evidence="1" id="KW-0812">Transmembrane</keyword>
<feature type="transmembrane region" description="Helical" evidence="1">
    <location>
        <begin position="48"/>
        <end position="66"/>
    </location>
</feature>
<feature type="transmembrane region" description="Helical" evidence="1">
    <location>
        <begin position="120"/>
        <end position="143"/>
    </location>
</feature>
<accession>A0A0G1DHT5</accession>
<feature type="transmembrane region" description="Helical" evidence="1">
    <location>
        <begin position="21"/>
        <end position="42"/>
    </location>
</feature>
<evidence type="ECO:0000256" key="1">
    <source>
        <dbReference type="SAM" id="Phobius"/>
    </source>
</evidence>
<feature type="transmembrane region" description="Helical" evidence="1">
    <location>
        <begin position="95"/>
        <end position="111"/>
    </location>
</feature>
<comment type="caution">
    <text evidence="2">The sequence shown here is derived from an EMBL/GenBank/DDBJ whole genome shotgun (WGS) entry which is preliminary data.</text>
</comment>
<feature type="transmembrane region" description="Helical" evidence="1">
    <location>
        <begin position="71"/>
        <end position="89"/>
    </location>
</feature>
<gene>
    <name evidence="2" type="ORF">UV42_C0057G0002</name>
</gene>
<name>A0A0G1DHT5_9BACT</name>
<feature type="transmembrane region" description="Helical" evidence="1">
    <location>
        <begin position="172"/>
        <end position="194"/>
    </location>
</feature>
<keyword evidence="1" id="KW-0472">Membrane</keyword>
<dbReference type="EMBL" id="LCEK01000057">
    <property type="protein sequence ID" value="KKS70376.1"/>
    <property type="molecule type" value="Genomic_DNA"/>
</dbReference>
<reference evidence="2 3" key="1">
    <citation type="journal article" date="2015" name="Nature">
        <title>rRNA introns, odd ribosomes, and small enigmatic genomes across a large radiation of phyla.</title>
        <authorList>
            <person name="Brown C.T."/>
            <person name="Hug L.A."/>
            <person name="Thomas B.C."/>
            <person name="Sharon I."/>
            <person name="Castelle C.J."/>
            <person name="Singh A."/>
            <person name="Wilkins M.J."/>
            <person name="Williams K.H."/>
            <person name="Banfield J.F."/>
        </authorList>
    </citation>
    <scope>NUCLEOTIDE SEQUENCE [LARGE SCALE GENOMIC DNA]</scope>
</reference>
<dbReference type="Proteomes" id="UP000033867">
    <property type="component" value="Unassembled WGS sequence"/>
</dbReference>
<proteinExistence type="predicted"/>
<dbReference type="AlphaFoldDB" id="A0A0G1DHT5"/>
<evidence type="ECO:0008006" key="4">
    <source>
        <dbReference type="Google" id="ProtNLM"/>
    </source>
</evidence>
<organism evidence="2 3">
    <name type="scientific">Candidatus Magasanikbacteria bacterium GW2011_GWE2_42_7</name>
    <dbReference type="NCBI Taxonomy" id="1619052"/>
    <lineage>
        <taxon>Bacteria</taxon>
        <taxon>Candidatus Magasanikiibacteriota</taxon>
    </lineage>
</organism>
<dbReference type="Pfam" id="PF20221">
    <property type="entry name" value="DUF6580"/>
    <property type="match status" value="1"/>
</dbReference>
<evidence type="ECO:0000313" key="3">
    <source>
        <dbReference type="Proteomes" id="UP000033867"/>
    </source>
</evidence>
<evidence type="ECO:0000313" key="2">
    <source>
        <dbReference type="EMBL" id="KKS70376.1"/>
    </source>
</evidence>
<sequence>MNRNKSRKAGSRFAGQLTINNKQIFSSNITVIAILLILLGVISRIFPHPANFAPITAIALFGGLYLSKKMAFILPMAAMLVSDIFVGFYSWKMMAAVYTSFLLVVGIGILVKQHKTFGNVLIGTLLGSVLFFLITNGAVWAFGTMYTHSFAGLMQSYLMGIPFFKNTLLGDLFYTGVIVGSMEAIMLYNTTLVAKKVV</sequence>